<dbReference type="RefSeq" id="WP_091304410.1">
    <property type="nucleotide sequence ID" value="NZ_FNSO01000002.1"/>
</dbReference>
<evidence type="ECO:0000256" key="2">
    <source>
        <dbReference type="ARBA" id="ARBA00000751"/>
    </source>
</evidence>
<dbReference type="Pfam" id="PF08719">
    <property type="entry name" value="NADAR"/>
    <property type="match status" value="1"/>
</dbReference>
<evidence type="ECO:0000313" key="7">
    <source>
        <dbReference type="Proteomes" id="UP000199622"/>
    </source>
</evidence>
<name>A0A1H4IGX8_9PSEU</name>
<dbReference type="InterPro" id="IPR037238">
    <property type="entry name" value="YbiA-like_sf"/>
</dbReference>
<reference evidence="7" key="1">
    <citation type="submission" date="2016-10" db="EMBL/GenBank/DDBJ databases">
        <authorList>
            <person name="Varghese N."/>
            <person name="Submissions S."/>
        </authorList>
    </citation>
    <scope>NUCLEOTIDE SEQUENCE [LARGE SCALE GENOMIC DNA]</scope>
    <source>
        <strain evidence="7">DSM 44544</strain>
    </source>
</reference>
<gene>
    <name evidence="6" type="ORF">SAMN04489727_0729</name>
</gene>
<feature type="domain" description="DUF7638" evidence="4">
    <location>
        <begin position="7"/>
        <end position="112"/>
    </location>
</feature>
<organism evidence="6 7">
    <name type="scientific">Amycolatopsis tolypomycina</name>
    <dbReference type="NCBI Taxonomy" id="208445"/>
    <lineage>
        <taxon>Bacteria</taxon>
        <taxon>Bacillati</taxon>
        <taxon>Actinomycetota</taxon>
        <taxon>Actinomycetes</taxon>
        <taxon>Pseudonocardiales</taxon>
        <taxon>Pseudonocardiaceae</taxon>
        <taxon>Amycolatopsis</taxon>
    </lineage>
</organism>
<evidence type="ECO:0000313" key="6">
    <source>
        <dbReference type="EMBL" id="SEB33331.1"/>
    </source>
</evidence>
<evidence type="ECO:0000256" key="1">
    <source>
        <dbReference type="ARBA" id="ARBA00000022"/>
    </source>
</evidence>
<dbReference type="Pfam" id="PF24645">
    <property type="entry name" value="DUF7639"/>
    <property type="match status" value="1"/>
</dbReference>
<dbReference type="STRING" id="208445.SAMN04489727_0729"/>
<feature type="domain" description="DUF7639" evidence="5">
    <location>
        <begin position="113"/>
        <end position="205"/>
    </location>
</feature>
<dbReference type="OrthoDB" id="643483at2"/>
<keyword evidence="7" id="KW-1185">Reference proteome</keyword>
<dbReference type="Gene3D" id="1.10.357.40">
    <property type="entry name" value="YbiA-like"/>
    <property type="match status" value="1"/>
</dbReference>
<evidence type="ECO:0000259" key="5">
    <source>
        <dbReference type="Pfam" id="PF24645"/>
    </source>
</evidence>
<dbReference type="EMBL" id="FNSO01000002">
    <property type="protein sequence ID" value="SEB33331.1"/>
    <property type="molecule type" value="Genomic_DNA"/>
</dbReference>
<comment type="catalytic activity">
    <reaction evidence="2">
        <text>2,5-diamino-6-hydroxy-4-(5-phosphoribosylamino)-pyrimidine + H2O = 2,5,6-triamino-4-hydroxypyrimidine + D-ribose 5-phosphate</text>
        <dbReference type="Rhea" id="RHEA:23436"/>
        <dbReference type="ChEBI" id="CHEBI:15377"/>
        <dbReference type="ChEBI" id="CHEBI:58614"/>
        <dbReference type="ChEBI" id="CHEBI:78346"/>
        <dbReference type="ChEBI" id="CHEBI:137796"/>
    </reaction>
</comment>
<evidence type="ECO:0000259" key="4">
    <source>
        <dbReference type="Pfam" id="PF24644"/>
    </source>
</evidence>
<dbReference type="InterPro" id="IPR012816">
    <property type="entry name" value="NADAR"/>
</dbReference>
<dbReference type="Proteomes" id="UP000199622">
    <property type="component" value="Unassembled WGS sequence"/>
</dbReference>
<comment type="catalytic activity">
    <reaction evidence="1">
        <text>5-amino-6-(5-phospho-D-ribosylamino)uracil + H2O = 5,6-diaminouracil + D-ribose 5-phosphate</text>
        <dbReference type="Rhea" id="RHEA:55020"/>
        <dbReference type="ChEBI" id="CHEBI:15377"/>
        <dbReference type="ChEBI" id="CHEBI:46252"/>
        <dbReference type="ChEBI" id="CHEBI:58453"/>
        <dbReference type="ChEBI" id="CHEBI:78346"/>
    </reaction>
</comment>
<dbReference type="GO" id="GO:0016740">
    <property type="term" value="F:transferase activity"/>
    <property type="evidence" value="ECO:0007669"/>
    <property type="project" value="UniProtKB-KW"/>
</dbReference>
<dbReference type="AlphaFoldDB" id="A0A1H4IGX8"/>
<dbReference type="CDD" id="cd15457">
    <property type="entry name" value="NADAR"/>
    <property type="match status" value="1"/>
</dbReference>
<evidence type="ECO:0000259" key="3">
    <source>
        <dbReference type="Pfam" id="PF08719"/>
    </source>
</evidence>
<keyword evidence="6" id="KW-0808">Transferase</keyword>
<sequence length="369" mass="40205">MPDSTPTSRVAGGDVVEGRQRLVFFRNNDYYTLDTLGVFADGAVLWGYETTDFAGLRAAFDDGTLTLTPPEGVPLIITGTAKGTVPALESWLTPELLIGELADEVDRLNDRPDSSGRCRDTLVAYAADPTAARLELVRAAYHAVPEHRRIFMLGDMDHNDVPVRILLAEVGETIPARNEGQTLTVTPELREWALGYLRRSEAGVAGEQARRVADGPEATVPLVVGGTVYPSGWPEPAGLEVLQADYPAAVTHDGREYASVMHAYWALSTDDAGWHDRIAAAFRGLDARSLGVEAPRRAGWPAARLGVMAALLRNKFERHPAMAETLLGTGDARLLYSDWASKYWSSSGANWLGRLLELVRSELARSQRP</sequence>
<dbReference type="Pfam" id="PF24644">
    <property type="entry name" value="DUF7638"/>
    <property type="match status" value="1"/>
</dbReference>
<proteinExistence type="predicted"/>
<protein>
    <submittedName>
        <fullName evidence="6">Predicted NAD-dependent protein-ADP-ribosyltransferase YbiA, DUF1768 family</fullName>
    </submittedName>
</protein>
<dbReference type="InterPro" id="IPR056056">
    <property type="entry name" value="DUF7639"/>
</dbReference>
<dbReference type="SUPFAM" id="SSF143990">
    <property type="entry name" value="YbiA-like"/>
    <property type="match status" value="1"/>
</dbReference>
<accession>A0A1H4IGX8</accession>
<dbReference type="InterPro" id="IPR056055">
    <property type="entry name" value="DUF7638"/>
</dbReference>
<feature type="domain" description="NADAR" evidence="3">
    <location>
        <begin position="249"/>
        <end position="363"/>
    </location>
</feature>